<organism evidence="7 8">
    <name type="scientific">Legionella quinlivanii</name>
    <dbReference type="NCBI Taxonomy" id="45073"/>
    <lineage>
        <taxon>Bacteria</taxon>
        <taxon>Pseudomonadati</taxon>
        <taxon>Pseudomonadota</taxon>
        <taxon>Gammaproteobacteria</taxon>
        <taxon>Legionellales</taxon>
        <taxon>Legionellaceae</taxon>
        <taxon>Legionella</taxon>
    </lineage>
</organism>
<evidence type="ECO:0000256" key="5">
    <source>
        <dbReference type="SAM" id="MobiDB-lite"/>
    </source>
</evidence>
<evidence type="ECO:0000256" key="4">
    <source>
        <dbReference type="ARBA" id="ARBA00023172"/>
    </source>
</evidence>
<evidence type="ECO:0000256" key="1">
    <source>
        <dbReference type="ARBA" id="ARBA00010075"/>
    </source>
</evidence>
<dbReference type="Proteomes" id="UP000249458">
    <property type="component" value="Unassembled WGS sequence"/>
</dbReference>
<dbReference type="GO" id="GO:0004803">
    <property type="term" value="F:transposase activity"/>
    <property type="evidence" value="ECO:0007669"/>
    <property type="project" value="InterPro"/>
</dbReference>
<evidence type="ECO:0000256" key="2">
    <source>
        <dbReference type="ARBA" id="ARBA00022578"/>
    </source>
</evidence>
<reference evidence="7 8" key="1">
    <citation type="submission" date="2017-02" db="EMBL/GenBank/DDBJ databases">
        <title>Legionella quilivanii strain from human: case report and whole genome sequencing analysis.</title>
        <authorList>
            <person name="Lalancette C."/>
            <person name="Leduc J.-M."/>
            <person name="Levesque S."/>
            <person name="Fournier E."/>
            <person name="Saoud J."/>
            <person name="Faucher S.P."/>
            <person name="Bernard K."/>
            <person name="Martineau C."/>
            <person name="Longtin J."/>
        </authorList>
    </citation>
    <scope>NUCLEOTIDE SEQUENCE [LARGE SCALE GENOMIC DNA]</scope>
    <source>
        <strain evidence="7 8">ID143958</strain>
    </source>
</reference>
<gene>
    <name evidence="7" type="ORF">B1207_15855</name>
</gene>
<sequence length="410" mass="46918">MLLDTISNIPQKIFNFLSQTSEQLGKETKYKKRQSKLTPSGFIRALISTSFAPFFDLDTFCDFLKKQGITIRKQSLHERFNKHTEAFVKAMSAYFLNYFQTEKLPMLNGLEIFSGLKLIDSSSISLHSALNNLFQGCGGAASSAALKIQLQFDYLQGQINELTLTSGSDNDQGFDNYFNEIQKGALYLMDLGYFKLSSFKKIIEGEAFFVSRLLTGTKLLTLDKQPLDLLASLSTSGQFFSQELLLGAQYKIPVRLVAQRLPKEIADRRRQRLKEDHRRRGSKPSQESLALQDWSIYITNTSESQIKQEHIHQTYALRWQIELVFKLSKSLMQIHLMNTTKSSRVVVQTYGKFLGLMLFFLLCSPVRAKNHNNIEFSFYKACKLLIINVSELASALVSVYRLKSFIHSFY</sequence>
<dbReference type="Pfam" id="PF01609">
    <property type="entry name" value="DDE_Tnp_1"/>
    <property type="match status" value="1"/>
</dbReference>
<protein>
    <recommendedName>
        <fullName evidence="6">Transposase IS4-like domain-containing protein</fullName>
    </recommendedName>
</protein>
<keyword evidence="3" id="KW-0238">DNA-binding</keyword>
<dbReference type="NCBIfam" id="NF033592">
    <property type="entry name" value="transpos_IS4_1"/>
    <property type="match status" value="1"/>
</dbReference>
<dbReference type="SUPFAM" id="SSF53098">
    <property type="entry name" value="Ribonuclease H-like"/>
    <property type="match status" value="1"/>
</dbReference>
<dbReference type="InterPro" id="IPR047952">
    <property type="entry name" value="Transpos_IS4"/>
</dbReference>
<dbReference type="PANTHER" id="PTHR33258:SF1">
    <property type="entry name" value="TRANSPOSASE INSL FOR INSERTION SEQUENCE ELEMENT IS186A-RELATED"/>
    <property type="match status" value="1"/>
</dbReference>
<dbReference type="GO" id="GO:0003677">
    <property type="term" value="F:DNA binding"/>
    <property type="evidence" value="ECO:0007669"/>
    <property type="project" value="UniProtKB-KW"/>
</dbReference>
<comment type="similarity">
    <text evidence="1">Belongs to the transposase 11 family.</text>
</comment>
<dbReference type="GO" id="GO:0006313">
    <property type="term" value="P:DNA transposition"/>
    <property type="evidence" value="ECO:0007669"/>
    <property type="project" value="InterPro"/>
</dbReference>
<name>A0A364LF31_9GAMM</name>
<keyword evidence="4" id="KW-0233">DNA recombination</keyword>
<comment type="caution">
    <text evidence="7">The sequence shown here is derived from an EMBL/GenBank/DDBJ whole genome shotgun (WGS) entry which is preliminary data.</text>
</comment>
<evidence type="ECO:0000256" key="3">
    <source>
        <dbReference type="ARBA" id="ARBA00023125"/>
    </source>
</evidence>
<keyword evidence="2" id="KW-0815">Transposition</keyword>
<evidence type="ECO:0000259" key="6">
    <source>
        <dbReference type="Pfam" id="PF01609"/>
    </source>
</evidence>
<feature type="domain" description="Transposase IS4-like" evidence="6">
    <location>
        <begin position="118"/>
        <end position="357"/>
    </location>
</feature>
<evidence type="ECO:0000313" key="8">
    <source>
        <dbReference type="Proteomes" id="UP000249458"/>
    </source>
</evidence>
<evidence type="ECO:0000313" key="7">
    <source>
        <dbReference type="EMBL" id="RAP34333.1"/>
    </source>
</evidence>
<dbReference type="InterPro" id="IPR012337">
    <property type="entry name" value="RNaseH-like_sf"/>
</dbReference>
<dbReference type="InterPro" id="IPR002559">
    <property type="entry name" value="Transposase_11"/>
</dbReference>
<proteinExistence type="inferred from homology"/>
<dbReference type="AlphaFoldDB" id="A0A364LF31"/>
<feature type="compositionally biased region" description="Basic and acidic residues" evidence="5">
    <location>
        <begin position="268"/>
        <end position="278"/>
    </location>
</feature>
<feature type="region of interest" description="Disordered" evidence="5">
    <location>
        <begin position="268"/>
        <end position="287"/>
    </location>
</feature>
<dbReference type="EMBL" id="MVJN01000022">
    <property type="protein sequence ID" value="RAP34333.1"/>
    <property type="molecule type" value="Genomic_DNA"/>
</dbReference>
<feature type="non-terminal residue" evidence="7">
    <location>
        <position position="410"/>
    </location>
</feature>
<accession>A0A364LF31</accession>
<dbReference type="PANTHER" id="PTHR33258">
    <property type="entry name" value="TRANSPOSASE INSL FOR INSERTION SEQUENCE ELEMENT IS186A-RELATED"/>
    <property type="match status" value="1"/>
</dbReference>